<protein>
    <submittedName>
        <fullName evidence="1">Uncharacterized protein</fullName>
    </submittedName>
</protein>
<organism evidence="1 2">
    <name type="scientific">Sparassis crispa</name>
    <dbReference type="NCBI Taxonomy" id="139825"/>
    <lineage>
        <taxon>Eukaryota</taxon>
        <taxon>Fungi</taxon>
        <taxon>Dikarya</taxon>
        <taxon>Basidiomycota</taxon>
        <taxon>Agaricomycotina</taxon>
        <taxon>Agaricomycetes</taxon>
        <taxon>Polyporales</taxon>
        <taxon>Sparassidaceae</taxon>
        <taxon>Sparassis</taxon>
    </lineage>
</organism>
<accession>A0A401G7E7</accession>
<dbReference type="EMBL" id="BFAD01000001">
    <property type="protein sequence ID" value="GBE78100.1"/>
    <property type="molecule type" value="Genomic_DNA"/>
</dbReference>
<dbReference type="GeneID" id="38775017"/>
<proteinExistence type="predicted"/>
<name>A0A401G7E7_9APHY</name>
<evidence type="ECO:0000313" key="1">
    <source>
        <dbReference type="EMBL" id="GBE78100.1"/>
    </source>
</evidence>
<evidence type="ECO:0000313" key="2">
    <source>
        <dbReference type="Proteomes" id="UP000287166"/>
    </source>
</evidence>
<dbReference type="Proteomes" id="UP000287166">
    <property type="component" value="Unassembled WGS sequence"/>
</dbReference>
<dbReference type="AlphaFoldDB" id="A0A401G7E7"/>
<dbReference type="OrthoDB" id="3178019at2759"/>
<comment type="caution">
    <text evidence="1">The sequence shown here is derived from an EMBL/GenBank/DDBJ whole genome shotgun (WGS) entry which is preliminary data.</text>
</comment>
<keyword evidence="2" id="KW-1185">Reference proteome</keyword>
<dbReference type="InParanoid" id="A0A401G7E7"/>
<sequence length="332" mass="36219">MHLSFFPTLGSSTSLALPPRTDGRLIFQAKFLSREEYDQAQRDGIRIELWANLPSEGSGSEAWGSWLFQKIDPGAPSIIGSTVDSTVLLSDSDEATPLAQEHVLYLQVPVRLQSSTCSTFSFTYRLVYPSGSIHWLGEFGHNGHLSIEPRHSAVSLVDGWGEWENGTCTFKNVSSPLALVGRLNMEYGWSIWAVEQESWPIFCPTIREIPSASCVVLSPLSRLYEVIAPQPLILSASPGTSIHITSTGDILHTSGDASGYVVLRSFNALFDDAFLNDTNHSHTGGSHILSDHRAQSTYAIIASRVPRDAMPVCLTMIPLLASGLPLQAPELP</sequence>
<gene>
    <name evidence="1" type="ORF">SCP_0109820</name>
</gene>
<reference evidence="1 2" key="1">
    <citation type="journal article" date="2018" name="Sci. Rep.">
        <title>Genome sequence of the cauliflower mushroom Sparassis crispa (Hanabiratake) and its association with beneficial usage.</title>
        <authorList>
            <person name="Kiyama R."/>
            <person name="Furutani Y."/>
            <person name="Kawaguchi K."/>
            <person name="Nakanishi T."/>
        </authorList>
    </citation>
    <scope>NUCLEOTIDE SEQUENCE [LARGE SCALE GENOMIC DNA]</scope>
</reference>
<dbReference type="RefSeq" id="XP_027609013.1">
    <property type="nucleotide sequence ID" value="XM_027753212.1"/>
</dbReference>